<dbReference type="SMART" id="SM00354">
    <property type="entry name" value="HTH_LACI"/>
    <property type="match status" value="1"/>
</dbReference>
<dbReference type="CDD" id="cd01392">
    <property type="entry name" value="HTH_LacI"/>
    <property type="match status" value="1"/>
</dbReference>
<dbReference type="InterPro" id="IPR028082">
    <property type="entry name" value="Peripla_BP_I"/>
</dbReference>
<accession>U2FRN3</accession>
<dbReference type="PANTHER" id="PTHR30146:SF109">
    <property type="entry name" value="HTH-TYPE TRANSCRIPTIONAL REGULATOR GALS"/>
    <property type="match status" value="1"/>
</dbReference>
<keyword evidence="1" id="KW-0805">Transcription regulation</keyword>
<dbReference type="Gene3D" id="1.10.260.40">
    <property type="entry name" value="lambda repressor-like DNA-binding domains"/>
    <property type="match status" value="1"/>
</dbReference>
<dbReference type="PROSITE" id="PS50932">
    <property type="entry name" value="HTH_LACI_2"/>
    <property type="match status" value="1"/>
</dbReference>
<keyword evidence="3" id="KW-0804">Transcription</keyword>
<dbReference type="eggNOG" id="COG1609">
    <property type="taxonomic scope" value="Bacteria"/>
</dbReference>
<dbReference type="Pfam" id="PF13377">
    <property type="entry name" value="Peripla_BP_3"/>
    <property type="match status" value="1"/>
</dbReference>
<proteinExistence type="predicted"/>
<evidence type="ECO:0000256" key="2">
    <source>
        <dbReference type="ARBA" id="ARBA00023125"/>
    </source>
</evidence>
<sequence length="339" mass="38116">MNTMVTIHDISKETGYSITTVSKALNGYKDISDKAKNLILEKAKEMGYLPNASARSLVMKKTWTIGVVFEEQTGVGITHPFFGDVLNKFKKHVEAKGYDILFISESIGRNIKSYLDHCRQKGVDGIIILCTYDQNENIQELIDSPIPSVLIDFNVEQTNCVYTNNFKSLYEAVEYLYEKGHRKIAHIYGDQFSYAGAERLRGYKQALIDLNIPLSDDYLFEGTNYSLAEGYQRGLDIIALEDKPTAIIAASDNLAIGTMKAFEEYNIKVPDDISIIGFDNIEISALIDPPLTTINQDKEQIAAEAADSLVLQIEDKKKQYQKTVIDGILIERETVKKLN</sequence>
<reference evidence="5 6" key="2">
    <citation type="journal article" date="2013" name="PLoS ONE">
        <title>INDIGO - INtegrated Data Warehouse of MIcrobial GenOmes with Examples from the Red Sea Extremophiles.</title>
        <authorList>
            <person name="Alam I."/>
            <person name="Antunes A."/>
            <person name="Kamau A.A."/>
            <person name="Ba Alawi W."/>
            <person name="Kalkatawi M."/>
            <person name="Stingl U."/>
            <person name="Bajic V.B."/>
        </authorList>
    </citation>
    <scope>NUCLEOTIDE SEQUENCE [LARGE SCALE GENOMIC DNA]</scope>
    <source>
        <strain evidence="5 6">SSD-17B</strain>
    </source>
</reference>
<keyword evidence="6" id="KW-1185">Reference proteome</keyword>
<dbReference type="FunCoup" id="U2FRN3">
    <property type="interactions" value="16"/>
</dbReference>
<dbReference type="InParanoid" id="U2FRN3"/>
<evidence type="ECO:0000256" key="3">
    <source>
        <dbReference type="ARBA" id="ARBA00023163"/>
    </source>
</evidence>
<feature type="domain" description="HTH lacI-type" evidence="4">
    <location>
        <begin position="5"/>
        <end position="59"/>
    </location>
</feature>
<dbReference type="SUPFAM" id="SSF53822">
    <property type="entry name" value="Periplasmic binding protein-like I"/>
    <property type="match status" value="1"/>
</dbReference>
<reference evidence="5 6" key="1">
    <citation type="journal article" date="2011" name="J. Bacteriol.">
        <title>Genome sequence of Haloplasma contractile, an unusual contractile bacterium from a deep-sea anoxic brine lake.</title>
        <authorList>
            <person name="Antunes A."/>
            <person name="Alam I."/>
            <person name="El Dorry H."/>
            <person name="Siam R."/>
            <person name="Robertson A."/>
            <person name="Bajic V.B."/>
            <person name="Stingl U."/>
        </authorList>
    </citation>
    <scope>NUCLEOTIDE SEQUENCE [LARGE SCALE GENOMIC DNA]</scope>
    <source>
        <strain evidence="5 6">SSD-17B</strain>
    </source>
</reference>
<dbReference type="STRING" id="1033810.HLPCO_000290"/>
<dbReference type="PANTHER" id="PTHR30146">
    <property type="entry name" value="LACI-RELATED TRANSCRIPTIONAL REPRESSOR"/>
    <property type="match status" value="1"/>
</dbReference>
<evidence type="ECO:0000259" key="4">
    <source>
        <dbReference type="PROSITE" id="PS50932"/>
    </source>
</evidence>
<dbReference type="InterPro" id="IPR046335">
    <property type="entry name" value="LacI/GalR-like_sensor"/>
</dbReference>
<dbReference type="InterPro" id="IPR010982">
    <property type="entry name" value="Lambda_DNA-bd_dom_sf"/>
</dbReference>
<dbReference type="SUPFAM" id="SSF47413">
    <property type="entry name" value="lambda repressor-like DNA-binding domains"/>
    <property type="match status" value="1"/>
</dbReference>
<evidence type="ECO:0000313" key="6">
    <source>
        <dbReference type="Proteomes" id="UP000005707"/>
    </source>
</evidence>
<protein>
    <submittedName>
        <fullName evidence="5">Alanine racemase protein</fullName>
        <ecNumber evidence="5">5.1.1.1</ecNumber>
    </submittedName>
</protein>
<comment type="caution">
    <text evidence="5">The sequence shown here is derived from an EMBL/GenBank/DDBJ whole genome shotgun (WGS) entry which is preliminary data.</text>
</comment>
<keyword evidence="2" id="KW-0238">DNA-binding</keyword>
<keyword evidence="5" id="KW-0413">Isomerase</keyword>
<gene>
    <name evidence="5" type="ORF">HLPCO_000290</name>
</gene>
<dbReference type="GO" id="GO:0003700">
    <property type="term" value="F:DNA-binding transcription factor activity"/>
    <property type="evidence" value="ECO:0007669"/>
    <property type="project" value="TreeGrafter"/>
</dbReference>
<organism evidence="5 6">
    <name type="scientific">Haloplasma contractile SSD-17B</name>
    <dbReference type="NCBI Taxonomy" id="1033810"/>
    <lineage>
        <taxon>Bacteria</taxon>
        <taxon>Bacillati</taxon>
        <taxon>Mycoplasmatota</taxon>
        <taxon>Mollicutes</taxon>
        <taxon>Haloplasmatales</taxon>
        <taxon>Haloplasmataceae</taxon>
        <taxon>Haloplasma</taxon>
    </lineage>
</organism>
<name>U2FRN3_9MOLU</name>
<dbReference type="EMBL" id="AFNU02000001">
    <property type="protein sequence ID" value="ERJ13624.1"/>
    <property type="molecule type" value="Genomic_DNA"/>
</dbReference>
<evidence type="ECO:0000256" key="1">
    <source>
        <dbReference type="ARBA" id="ARBA00023015"/>
    </source>
</evidence>
<dbReference type="Gene3D" id="3.40.50.2300">
    <property type="match status" value="2"/>
</dbReference>
<dbReference type="Proteomes" id="UP000005707">
    <property type="component" value="Unassembled WGS sequence"/>
</dbReference>
<dbReference type="GO" id="GO:0000976">
    <property type="term" value="F:transcription cis-regulatory region binding"/>
    <property type="evidence" value="ECO:0007669"/>
    <property type="project" value="TreeGrafter"/>
</dbReference>
<evidence type="ECO:0000313" key="5">
    <source>
        <dbReference type="EMBL" id="ERJ13624.1"/>
    </source>
</evidence>
<dbReference type="Pfam" id="PF00356">
    <property type="entry name" value="LacI"/>
    <property type="match status" value="1"/>
</dbReference>
<dbReference type="AlphaFoldDB" id="U2FRN3"/>
<dbReference type="EC" id="5.1.1.1" evidence="5"/>
<dbReference type="CDD" id="cd06267">
    <property type="entry name" value="PBP1_LacI_sugar_binding-like"/>
    <property type="match status" value="1"/>
</dbReference>
<dbReference type="GO" id="GO:0008784">
    <property type="term" value="F:alanine racemase activity"/>
    <property type="evidence" value="ECO:0007669"/>
    <property type="project" value="UniProtKB-EC"/>
</dbReference>
<dbReference type="InterPro" id="IPR000843">
    <property type="entry name" value="HTH_LacI"/>
</dbReference>